<evidence type="ECO:0000256" key="5">
    <source>
        <dbReference type="ARBA" id="ARBA00023237"/>
    </source>
</evidence>
<feature type="domain" description="RagB/SusD" evidence="6">
    <location>
        <begin position="332"/>
        <end position="451"/>
    </location>
</feature>
<comment type="similarity">
    <text evidence="2">Belongs to the SusD family.</text>
</comment>
<reference evidence="8 9" key="1">
    <citation type="submission" date="2019-05" db="EMBL/GenBank/DDBJ databases">
        <authorList>
            <consortium name="Pathogen Informatics"/>
        </authorList>
    </citation>
    <scope>NUCLEOTIDE SEQUENCE [LARGE SCALE GENOMIC DNA]</scope>
    <source>
        <strain evidence="8 9">NCTC11429</strain>
    </source>
</reference>
<accession>A0A4U9UPH0</accession>
<dbReference type="Gene3D" id="1.25.40.390">
    <property type="match status" value="1"/>
</dbReference>
<evidence type="ECO:0000259" key="6">
    <source>
        <dbReference type="Pfam" id="PF07980"/>
    </source>
</evidence>
<sequence>MIMKQSLLILITLGLMSCSGYLDVKPDIRMDVPNTLEDCELLLNDYGNLNMTSPAATLIAGEEFYLNAENWYSVTNLDDRNAYTWSDEQGVRGMGWQGPYRTIFLANQVLQVLEKLPRDEQNLSKYNDILGKALFFRAFAYHQLAQLYCLTYDKNTAKNELGLPLKQTPDLVMVNGRSSLEDTYQFILQDYTKASHLLSITAQAKSLPNRTAAFAGLARVYLDMQLYDRSFQYADSAWRLQPRLMDFNVLDSNSESPIPKNNEEVIFSALTPYSEALGSYYSRINPSLMNLYMQGDLRKKVFYRENQDEPGTFGYKANYEQTESGSFVGLTTGEVILIRAESASRLNRQDIALKDLNMLFASRFKNDENIKYIEDDPQKILSMILAERRRELVFRGRRWADLKRLNKEPAHQTELQRTLDGKVYTLPAGSLGYAFLIPQAVIELNPTIQQNKR</sequence>
<evidence type="ECO:0000256" key="1">
    <source>
        <dbReference type="ARBA" id="ARBA00004442"/>
    </source>
</evidence>
<dbReference type="SUPFAM" id="SSF48452">
    <property type="entry name" value="TPR-like"/>
    <property type="match status" value="1"/>
</dbReference>
<protein>
    <submittedName>
        <fullName evidence="8">SusD family</fullName>
    </submittedName>
</protein>
<dbReference type="Pfam" id="PF14322">
    <property type="entry name" value="SusD-like_3"/>
    <property type="match status" value="1"/>
</dbReference>
<keyword evidence="4" id="KW-0472">Membrane</keyword>
<dbReference type="AlphaFoldDB" id="A0A4U9UPH0"/>
<feature type="domain" description="SusD-like N-terminal" evidence="7">
    <location>
        <begin position="21"/>
        <end position="222"/>
    </location>
</feature>
<evidence type="ECO:0000259" key="7">
    <source>
        <dbReference type="Pfam" id="PF14322"/>
    </source>
</evidence>
<name>A0A4U9UPH0_9SPHI</name>
<gene>
    <name evidence="8" type="ORF">NCTC11429_01383</name>
</gene>
<dbReference type="Proteomes" id="UP000308196">
    <property type="component" value="Chromosome"/>
</dbReference>
<organism evidence="8 9">
    <name type="scientific">Sphingobacterium thalpophilum</name>
    <dbReference type="NCBI Taxonomy" id="259"/>
    <lineage>
        <taxon>Bacteria</taxon>
        <taxon>Pseudomonadati</taxon>
        <taxon>Bacteroidota</taxon>
        <taxon>Sphingobacteriia</taxon>
        <taxon>Sphingobacteriales</taxon>
        <taxon>Sphingobacteriaceae</taxon>
        <taxon>Sphingobacterium</taxon>
    </lineage>
</organism>
<proteinExistence type="inferred from homology"/>
<dbReference type="GO" id="GO:0009279">
    <property type="term" value="C:cell outer membrane"/>
    <property type="evidence" value="ECO:0007669"/>
    <property type="project" value="UniProtKB-SubCell"/>
</dbReference>
<dbReference type="InterPro" id="IPR012944">
    <property type="entry name" value="SusD_RagB_dom"/>
</dbReference>
<evidence type="ECO:0000313" key="8">
    <source>
        <dbReference type="EMBL" id="VTR34737.1"/>
    </source>
</evidence>
<keyword evidence="3" id="KW-0732">Signal</keyword>
<dbReference type="Pfam" id="PF07980">
    <property type="entry name" value="SusD_RagB"/>
    <property type="match status" value="1"/>
</dbReference>
<dbReference type="KEGG" id="stha:NCTC11429_01383"/>
<comment type="subcellular location">
    <subcellularLocation>
        <location evidence="1">Cell outer membrane</location>
    </subcellularLocation>
</comment>
<dbReference type="PROSITE" id="PS51257">
    <property type="entry name" value="PROKAR_LIPOPROTEIN"/>
    <property type="match status" value="1"/>
</dbReference>
<dbReference type="InterPro" id="IPR033985">
    <property type="entry name" value="SusD-like_N"/>
</dbReference>
<keyword evidence="5" id="KW-0998">Cell outer membrane</keyword>
<dbReference type="InterPro" id="IPR011990">
    <property type="entry name" value="TPR-like_helical_dom_sf"/>
</dbReference>
<evidence type="ECO:0000256" key="3">
    <source>
        <dbReference type="ARBA" id="ARBA00022729"/>
    </source>
</evidence>
<evidence type="ECO:0000313" key="9">
    <source>
        <dbReference type="Proteomes" id="UP000308196"/>
    </source>
</evidence>
<evidence type="ECO:0000256" key="4">
    <source>
        <dbReference type="ARBA" id="ARBA00023136"/>
    </source>
</evidence>
<dbReference type="EMBL" id="LR590484">
    <property type="protein sequence ID" value="VTR34737.1"/>
    <property type="molecule type" value="Genomic_DNA"/>
</dbReference>
<dbReference type="STRING" id="1123265.GCA_000686625_01821"/>
<evidence type="ECO:0000256" key="2">
    <source>
        <dbReference type="ARBA" id="ARBA00006275"/>
    </source>
</evidence>